<reference evidence="2 3" key="1">
    <citation type="submission" date="2019-07" db="EMBL/GenBank/DDBJ databases">
        <title>Annotation for the trematode Paragonimus westermani.</title>
        <authorList>
            <person name="Choi Y.-J."/>
        </authorList>
    </citation>
    <scope>NUCLEOTIDE SEQUENCE [LARGE SCALE GENOMIC DNA]</scope>
    <source>
        <strain evidence="2">180907_Pwestermani</strain>
    </source>
</reference>
<dbReference type="OrthoDB" id="440385at2759"/>
<evidence type="ECO:0000313" key="3">
    <source>
        <dbReference type="Proteomes" id="UP000699462"/>
    </source>
</evidence>
<gene>
    <name evidence="2" type="ORF">P879_05257</name>
</gene>
<feature type="region of interest" description="Disordered" evidence="1">
    <location>
        <begin position="1"/>
        <end position="22"/>
    </location>
</feature>
<name>A0A8T0DBG3_9TREM</name>
<feature type="region of interest" description="Disordered" evidence="1">
    <location>
        <begin position="48"/>
        <end position="68"/>
    </location>
</feature>
<feature type="compositionally biased region" description="Pro residues" evidence="1">
    <location>
        <begin position="10"/>
        <end position="20"/>
    </location>
</feature>
<organism evidence="2 3">
    <name type="scientific">Paragonimus westermani</name>
    <dbReference type="NCBI Taxonomy" id="34504"/>
    <lineage>
        <taxon>Eukaryota</taxon>
        <taxon>Metazoa</taxon>
        <taxon>Spiralia</taxon>
        <taxon>Lophotrochozoa</taxon>
        <taxon>Platyhelminthes</taxon>
        <taxon>Trematoda</taxon>
        <taxon>Digenea</taxon>
        <taxon>Plagiorchiida</taxon>
        <taxon>Troglotremata</taxon>
        <taxon>Troglotrematidae</taxon>
        <taxon>Paragonimus</taxon>
    </lineage>
</organism>
<protein>
    <submittedName>
        <fullName evidence="2">Uncharacterized protein</fullName>
    </submittedName>
</protein>
<proteinExistence type="predicted"/>
<keyword evidence="3" id="KW-1185">Reference proteome</keyword>
<dbReference type="Proteomes" id="UP000699462">
    <property type="component" value="Unassembled WGS sequence"/>
</dbReference>
<comment type="caution">
    <text evidence="2">The sequence shown here is derived from an EMBL/GenBank/DDBJ whole genome shotgun (WGS) entry which is preliminary data.</text>
</comment>
<accession>A0A8T0DBG3</accession>
<sequence length="108" mass="12130">MSHSQYPQIYSPPEPQPPNYFSPNNMQFSQFTYDTSAATPGYGYGPNYTSNLFTPGPPGGHENTEDYENEPPLLEELGINFNHITEKASPFLIPLISCALLSYFVEFD</sequence>
<dbReference type="AlphaFoldDB" id="A0A8T0DBG3"/>
<evidence type="ECO:0000256" key="1">
    <source>
        <dbReference type="SAM" id="MobiDB-lite"/>
    </source>
</evidence>
<dbReference type="EMBL" id="JTDF01009169">
    <property type="protein sequence ID" value="KAF8564264.1"/>
    <property type="molecule type" value="Genomic_DNA"/>
</dbReference>
<evidence type="ECO:0000313" key="2">
    <source>
        <dbReference type="EMBL" id="KAF8564264.1"/>
    </source>
</evidence>